<keyword evidence="3" id="KW-1185">Reference proteome</keyword>
<comment type="caution">
    <text evidence="2">The sequence shown here is derived from an EMBL/GenBank/DDBJ whole genome shotgun (WGS) entry which is preliminary data.</text>
</comment>
<organism evidence="2 3">
    <name type="scientific">Datura stramonium</name>
    <name type="common">Jimsonweed</name>
    <name type="synonym">Common thornapple</name>
    <dbReference type="NCBI Taxonomy" id="4076"/>
    <lineage>
        <taxon>Eukaryota</taxon>
        <taxon>Viridiplantae</taxon>
        <taxon>Streptophyta</taxon>
        <taxon>Embryophyta</taxon>
        <taxon>Tracheophyta</taxon>
        <taxon>Spermatophyta</taxon>
        <taxon>Magnoliopsida</taxon>
        <taxon>eudicotyledons</taxon>
        <taxon>Gunneridae</taxon>
        <taxon>Pentapetalae</taxon>
        <taxon>asterids</taxon>
        <taxon>lamiids</taxon>
        <taxon>Solanales</taxon>
        <taxon>Solanaceae</taxon>
        <taxon>Solanoideae</taxon>
        <taxon>Datureae</taxon>
        <taxon>Datura</taxon>
    </lineage>
</organism>
<evidence type="ECO:0000256" key="1">
    <source>
        <dbReference type="SAM" id="MobiDB-lite"/>
    </source>
</evidence>
<dbReference type="EMBL" id="JACEIK010004814">
    <property type="protein sequence ID" value="MCD9646489.1"/>
    <property type="molecule type" value="Genomic_DNA"/>
</dbReference>
<protein>
    <submittedName>
        <fullName evidence="2">Uncharacterized protein</fullName>
    </submittedName>
</protein>
<feature type="compositionally biased region" description="Low complexity" evidence="1">
    <location>
        <begin position="15"/>
        <end position="27"/>
    </location>
</feature>
<evidence type="ECO:0000313" key="3">
    <source>
        <dbReference type="Proteomes" id="UP000823775"/>
    </source>
</evidence>
<sequence length="53" mass="5176">MDFPVRGHSGTKRPTGSVAGSSTPVGPSGPGAQLGQGQGRGGAATPDYAYPHP</sequence>
<feature type="non-terminal residue" evidence="2">
    <location>
        <position position="53"/>
    </location>
</feature>
<evidence type="ECO:0000313" key="2">
    <source>
        <dbReference type="EMBL" id="MCD9646489.1"/>
    </source>
</evidence>
<proteinExistence type="predicted"/>
<feature type="compositionally biased region" description="Gly residues" evidence="1">
    <location>
        <begin position="28"/>
        <end position="42"/>
    </location>
</feature>
<feature type="region of interest" description="Disordered" evidence="1">
    <location>
        <begin position="1"/>
        <end position="53"/>
    </location>
</feature>
<name>A0ABS8VIF6_DATST</name>
<gene>
    <name evidence="2" type="ORF">HAX54_036360</name>
</gene>
<dbReference type="Proteomes" id="UP000823775">
    <property type="component" value="Unassembled WGS sequence"/>
</dbReference>
<accession>A0ABS8VIF6</accession>
<reference evidence="2 3" key="1">
    <citation type="journal article" date="2021" name="BMC Genomics">
        <title>Datura genome reveals duplications of psychoactive alkaloid biosynthetic genes and high mutation rate following tissue culture.</title>
        <authorList>
            <person name="Rajewski A."/>
            <person name="Carter-House D."/>
            <person name="Stajich J."/>
            <person name="Litt A."/>
        </authorList>
    </citation>
    <scope>NUCLEOTIDE SEQUENCE [LARGE SCALE GENOMIC DNA]</scope>
    <source>
        <strain evidence="2">AR-01</strain>
    </source>
</reference>